<evidence type="ECO:0000256" key="1">
    <source>
        <dbReference type="ARBA" id="ARBA00023125"/>
    </source>
</evidence>
<dbReference type="Proteomes" id="UP000034004">
    <property type="component" value="Unassembled WGS sequence"/>
</dbReference>
<keyword evidence="1" id="KW-0238">DNA-binding</keyword>
<dbReference type="GO" id="GO:0005829">
    <property type="term" value="C:cytosol"/>
    <property type="evidence" value="ECO:0007669"/>
    <property type="project" value="TreeGrafter"/>
</dbReference>
<dbReference type="CDD" id="cd00093">
    <property type="entry name" value="HTH_XRE"/>
    <property type="match status" value="1"/>
</dbReference>
<dbReference type="PANTHER" id="PTHR46797">
    <property type="entry name" value="HTH-TYPE TRANSCRIPTIONAL REGULATOR"/>
    <property type="match status" value="1"/>
</dbReference>
<dbReference type="STRING" id="1618484.UR56_C0002G0068"/>
<dbReference type="GO" id="GO:0003677">
    <property type="term" value="F:DNA binding"/>
    <property type="evidence" value="ECO:0007669"/>
    <property type="project" value="UniProtKB-KW"/>
</dbReference>
<sequence length="98" mass="11562">MKRKIDSLTKWSDFEKKLLKNKQFSRIVKKTEHEYQLARSLIEFRLRKNITQKELAKRAHTKQPVISRLETGTVKPSISLLERIALALDSTLDIRFLP</sequence>
<dbReference type="InterPro" id="IPR001387">
    <property type="entry name" value="Cro/C1-type_HTH"/>
</dbReference>
<dbReference type="EMBL" id="LBPR01000002">
    <property type="protein sequence ID" value="KKP63091.1"/>
    <property type="molecule type" value="Genomic_DNA"/>
</dbReference>
<dbReference type="AlphaFoldDB" id="A0A0G0BHK9"/>
<evidence type="ECO:0000313" key="4">
    <source>
        <dbReference type="Proteomes" id="UP000034004"/>
    </source>
</evidence>
<dbReference type="PATRIC" id="fig|1618484.3.peg.104"/>
<name>A0A0G0BHK9_9BACT</name>
<evidence type="ECO:0000259" key="2">
    <source>
        <dbReference type="PROSITE" id="PS50943"/>
    </source>
</evidence>
<dbReference type="SUPFAM" id="SSF47413">
    <property type="entry name" value="lambda repressor-like DNA-binding domains"/>
    <property type="match status" value="1"/>
</dbReference>
<dbReference type="PROSITE" id="PS50943">
    <property type="entry name" value="HTH_CROC1"/>
    <property type="match status" value="1"/>
</dbReference>
<dbReference type="InterPro" id="IPR010982">
    <property type="entry name" value="Lambda_DNA-bd_dom_sf"/>
</dbReference>
<organism evidence="3 4">
    <name type="scientific">Candidatus Roizmanbacteria bacterium GW2011_GWC2_34_23</name>
    <dbReference type="NCBI Taxonomy" id="1618484"/>
    <lineage>
        <taxon>Bacteria</taxon>
        <taxon>Candidatus Roizmaniibacteriota</taxon>
    </lineage>
</organism>
<accession>A0A0G0BHK9</accession>
<reference evidence="3 4" key="1">
    <citation type="journal article" date="2015" name="Nature">
        <title>rRNA introns, odd ribosomes, and small enigmatic genomes across a large radiation of phyla.</title>
        <authorList>
            <person name="Brown C.T."/>
            <person name="Hug L.A."/>
            <person name="Thomas B.C."/>
            <person name="Sharon I."/>
            <person name="Castelle C.J."/>
            <person name="Singh A."/>
            <person name="Wilkins M.J."/>
            <person name="Williams K.H."/>
            <person name="Banfield J.F."/>
        </authorList>
    </citation>
    <scope>NUCLEOTIDE SEQUENCE [LARGE SCALE GENOMIC DNA]</scope>
</reference>
<feature type="domain" description="HTH cro/C1-type" evidence="2">
    <location>
        <begin position="41"/>
        <end position="95"/>
    </location>
</feature>
<proteinExistence type="predicted"/>
<evidence type="ECO:0000313" key="3">
    <source>
        <dbReference type="EMBL" id="KKP63091.1"/>
    </source>
</evidence>
<dbReference type="Gene3D" id="1.10.260.40">
    <property type="entry name" value="lambda repressor-like DNA-binding domains"/>
    <property type="match status" value="1"/>
</dbReference>
<dbReference type="InterPro" id="IPR050807">
    <property type="entry name" value="TransReg_Diox_bact_type"/>
</dbReference>
<protein>
    <recommendedName>
        <fullName evidence="2">HTH cro/C1-type domain-containing protein</fullName>
    </recommendedName>
</protein>
<dbReference type="SMART" id="SM00530">
    <property type="entry name" value="HTH_XRE"/>
    <property type="match status" value="1"/>
</dbReference>
<dbReference type="GO" id="GO:0003700">
    <property type="term" value="F:DNA-binding transcription factor activity"/>
    <property type="evidence" value="ECO:0007669"/>
    <property type="project" value="TreeGrafter"/>
</dbReference>
<dbReference type="Pfam" id="PF01381">
    <property type="entry name" value="HTH_3"/>
    <property type="match status" value="1"/>
</dbReference>
<dbReference type="PANTHER" id="PTHR46797:SF1">
    <property type="entry name" value="METHYLPHOSPHONATE SYNTHASE"/>
    <property type="match status" value="1"/>
</dbReference>
<gene>
    <name evidence="3" type="ORF">UR56_C0002G0068</name>
</gene>
<comment type="caution">
    <text evidence="3">The sequence shown here is derived from an EMBL/GenBank/DDBJ whole genome shotgun (WGS) entry which is preliminary data.</text>
</comment>